<accession>A0A6A5YTZ8</accession>
<dbReference type="EMBL" id="ML977337">
    <property type="protein sequence ID" value="KAF2110605.1"/>
    <property type="molecule type" value="Genomic_DNA"/>
</dbReference>
<feature type="chain" id="PRO_5025355790" evidence="1">
    <location>
        <begin position="25"/>
        <end position="250"/>
    </location>
</feature>
<name>A0A6A5YTZ8_9PLEO</name>
<reference evidence="2" key="1">
    <citation type="journal article" date="2020" name="Stud. Mycol.">
        <title>101 Dothideomycetes genomes: a test case for predicting lifestyles and emergence of pathogens.</title>
        <authorList>
            <person name="Haridas S."/>
            <person name="Albert R."/>
            <person name="Binder M."/>
            <person name="Bloem J."/>
            <person name="Labutti K."/>
            <person name="Salamov A."/>
            <person name="Andreopoulos B."/>
            <person name="Baker S."/>
            <person name="Barry K."/>
            <person name="Bills G."/>
            <person name="Bluhm B."/>
            <person name="Cannon C."/>
            <person name="Castanera R."/>
            <person name="Culley D."/>
            <person name="Daum C."/>
            <person name="Ezra D."/>
            <person name="Gonzalez J."/>
            <person name="Henrissat B."/>
            <person name="Kuo A."/>
            <person name="Liang C."/>
            <person name="Lipzen A."/>
            <person name="Lutzoni F."/>
            <person name="Magnuson J."/>
            <person name="Mondo S."/>
            <person name="Nolan M."/>
            <person name="Ohm R."/>
            <person name="Pangilinan J."/>
            <person name="Park H.-J."/>
            <person name="Ramirez L."/>
            <person name="Alfaro M."/>
            <person name="Sun H."/>
            <person name="Tritt A."/>
            <person name="Yoshinaga Y."/>
            <person name="Zwiers L.-H."/>
            <person name="Turgeon B."/>
            <person name="Goodwin S."/>
            <person name="Spatafora J."/>
            <person name="Crous P."/>
            <person name="Grigoriev I."/>
        </authorList>
    </citation>
    <scope>NUCLEOTIDE SEQUENCE</scope>
    <source>
        <strain evidence="2">CBS 627.86</strain>
    </source>
</reference>
<gene>
    <name evidence="2" type="ORF">BDV96DRAFT_603693</name>
</gene>
<keyword evidence="1" id="KW-0732">Signal</keyword>
<evidence type="ECO:0000313" key="2">
    <source>
        <dbReference type="EMBL" id="KAF2110605.1"/>
    </source>
</evidence>
<sequence>MRRGVVNRTTWALALGVWVALNRGRKFGGLCNAFYQLQEGLGLDLSQPGIPNSAISLPYRVSLGEKTVSTPRRGEEQRLRWRGTLTLRPRCCCTPQMNDEFPPLAKVSLYLYDGTFSSLQGLRSPSRYRLLRRKSHRRVLERRLSAPRKARKQQSPTKLGLYITANRILILIDYLSTRSIPPALRPTAFGQIAGAMGCFAERQGAKQVQSSSSTTPWPKTSTFFGRQLVIYKAEKRSTIAGYVVNAHRRR</sequence>
<evidence type="ECO:0000313" key="3">
    <source>
        <dbReference type="Proteomes" id="UP000799770"/>
    </source>
</evidence>
<keyword evidence="3" id="KW-1185">Reference proteome</keyword>
<feature type="signal peptide" evidence="1">
    <location>
        <begin position="1"/>
        <end position="24"/>
    </location>
</feature>
<proteinExistence type="predicted"/>
<dbReference type="AlphaFoldDB" id="A0A6A5YTZ8"/>
<protein>
    <submittedName>
        <fullName evidence="2">Uncharacterized protein</fullName>
    </submittedName>
</protein>
<evidence type="ECO:0000256" key="1">
    <source>
        <dbReference type="SAM" id="SignalP"/>
    </source>
</evidence>
<dbReference type="Proteomes" id="UP000799770">
    <property type="component" value="Unassembled WGS sequence"/>
</dbReference>
<organism evidence="2 3">
    <name type="scientific">Lophiotrema nucula</name>
    <dbReference type="NCBI Taxonomy" id="690887"/>
    <lineage>
        <taxon>Eukaryota</taxon>
        <taxon>Fungi</taxon>
        <taxon>Dikarya</taxon>
        <taxon>Ascomycota</taxon>
        <taxon>Pezizomycotina</taxon>
        <taxon>Dothideomycetes</taxon>
        <taxon>Pleosporomycetidae</taxon>
        <taxon>Pleosporales</taxon>
        <taxon>Lophiotremataceae</taxon>
        <taxon>Lophiotrema</taxon>
    </lineage>
</organism>